<dbReference type="PANTHER" id="PTHR46600">
    <property type="entry name" value="THAP DOMAIN-CONTAINING"/>
    <property type="match status" value="1"/>
</dbReference>
<keyword evidence="3" id="KW-0479">Metal-binding</keyword>
<evidence type="ECO:0000256" key="5">
    <source>
        <dbReference type="ARBA" id="ARBA00022833"/>
    </source>
</evidence>
<dbReference type="InterPro" id="IPR026516">
    <property type="entry name" value="THAP1/10"/>
</dbReference>
<evidence type="ECO:0000256" key="9">
    <source>
        <dbReference type="ARBA" id="ARBA00023163"/>
    </source>
</evidence>
<keyword evidence="15" id="KW-1185">Reference proteome</keyword>
<dbReference type="OrthoDB" id="7554946at2759"/>
<evidence type="ECO:0000259" key="13">
    <source>
        <dbReference type="PROSITE" id="PS50950"/>
    </source>
</evidence>
<keyword evidence="10" id="KW-0539">Nucleus</keyword>
<dbReference type="Pfam" id="PF05485">
    <property type="entry name" value="THAP"/>
    <property type="match status" value="1"/>
</dbReference>
<dbReference type="PROSITE" id="PS50950">
    <property type="entry name" value="ZF_THAP"/>
    <property type="match status" value="1"/>
</dbReference>
<dbReference type="SMART" id="SM00980">
    <property type="entry name" value="THAP"/>
    <property type="match status" value="1"/>
</dbReference>
<evidence type="ECO:0000256" key="7">
    <source>
        <dbReference type="ARBA" id="ARBA00023054"/>
    </source>
</evidence>
<dbReference type="GO" id="GO:0005654">
    <property type="term" value="C:nucleoplasm"/>
    <property type="evidence" value="ECO:0007669"/>
    <property type="project" value="UniProtKB-SubCell"/>
</dbReference>
<sequence length="148" mass="16872">MRCVVPNCKSGSRTEQKRSLFRVPKDIVTWKKWEKAIPDTVKLNQTDTVCENHFNEEDIVREWIKFDANGQEIARVAYKRQRLKQFAVPTKFNDVPTGKENCEPLDENTKRISNSQINSPGIVQSSVGVMKPSIQENSIVEAVIGELP</sequence>
<dbReference type="GO" id="GO:0043565">
    <property type="term" value="F:sequence-specific DNA binding"/>
    <property type="evidence" value="ECO:0007669"/>
    <property type="project" value="InterPro"/>
</dbReference>
<dbReference type="SMART" id="SM00692">
    <property type="entry name" value="DM3"/>
    <property type="match status" value="1"/>
</dbReference>
<dbReference type="InterPro" id="IPR038441">
    <property type="entry name" value="THAP_Znf_sf"/>
</dbReference>
<dbReference type="InParanoid" id="E2BVW8"/>
<keyword evidence="4 12" id="KW-0863">Zinc-finger</keyword>
<evidence type="ECO:0000256" key="2">
    <source>
        <dbReference type="ARBA" id="ARBA00006177"/>
    </source>
</evidence>
<dbReference type="GO" id="GO:0008270">
    <property type="term" value="F:zinc ion binding"/>
    <property type="evidence" value="ECO:0007669"/>
    <property type="project" value="UniProtKB-KW"/>
</dbReference>
<evidence type="ECO:0000256" key="1">
    <source>
        <dbReference type="ARBA" id="ARBA00004642"/>
    </source>
</evidence>
<evidence type="ECO:0000256" key="3">
    <source>
        <dbReference type="ARBA" id="ARBA00022723"/>
    </source>
</evidence>
<comment type="subcellular location">
    <subcellularLocation>
        <location evidence="1">Nucleus</location>
        <location evidence="1">Nucleoplasm</location>
    </subcellularLocation>
</comment>
<dbReference type="InterPro" id="IPR006612">
    <property type="entry name" value="THAP_Znf"/>
</dbReference>
<feature type="domain" description="THAP-type" evidence="13">
    <location>
        <begin position="1"/>
        <end position="92"/>
    </location>
</feature>
<reference evidence="14 15" key="1">
    <citation type="journal article" date="2010" name="Science">
        <title>Genomic comparison of the ants Camponotus floridanus and Harpegnathos saltator.</title>
        <authorList>
            <person name="Bonasio R."/>
            <person name="Zhang G."/>
            <person name="Ye C."/>
            <person name="Mutti N.S."/>
            <person name="Fang X."/>
            <person name="Qin N."/>
            <person name="Donahue G."/>
            <person name="Yang P."/>
            <person name="Li Q."/>
            <person name="Li C."/>
            <person name="Zhang P."/>
            <person name="Huang Z."/>
            <person name="Berger S.L."/>
            <person name="Reinberg D."/>
            <person name="Wang J."/>
            <person name="Liebig J."/>
        </authorList>
    </citation>
    <scope>NUCLEOTIDE SEQUENCE [LARGE SCALE GENOMIC DNA]</scope>
    <source>
        <strain evidence="14 15">R22 G/1</strain>
    </source>
</reference>
<keyword evidence="11" id="KW-0131">Cell cycle</keyword>
<evidence type="ECO:0000256" key="8">
    <source>
        <dbReference type="ARBA" id="ARBA00023125"/>
    </source>
</evidence>
<dbReference type="PANTHER" id="PTHR46600:SF1">
    <property type="entry name" value="THAP DOMAIN-CONTAINING PROTEIN 1"/>
    <property type="match status" value="1"/>
</dbReference>
<evidence type="ECO:0000256" key="4">
    <source>
        <dbReference type="ARBA" id="ARBA00022771"/>
    </source>
</evidence>
<evidence type="ECO:0000256" key="12">
    <source>
        <dbReference type="PROSITE-ProRule" id="PRU00309"/>
    </source>
</evidence>
<proteinExistence type="inferred from homology"/>
<protein>
    <recommendedName>
        <fullName evidence="13">THAP-type domain-containing protein</fullName>
    </recommendedName>
</protein>
<comment type="similarity">
    <text evidence="2">Belongs to the THAP1 family.</text>
</comment>
<keyword evidence="7" id="KW-0175">Coiled coil</keyword>
<evidence type="ECO:0000256" key="11">
    <source>
        <dbReference type="ARBA" id="ARBA00023306"/>
    </source>
</evidence>
<evidence type="ECO:0000256" key="10">
    <source>
        <dbReference type="ARBA" id="ARBA00023242"/>
    </source>
</evidence>
<accession>E2BVW8</accession>
<dbReference type="AlphaFoldDB" id="E2BVW8"/>
<dbReference type="Gene3D" id="6.20.210.20">
    <property type="entry name" value="THAP domain"/>
    <property type="match status" value="1"/>
</dbReference>
<evidence type="ECO:0000313" key="15">
    <source>
        <dbReference type="Proteomes" id="UP000008237"/>
    </source>
</evidence>
<name>E2BVW8_HARSA</name>
<keyword evidence="8 12" id="KW-0238">DNA-binding</keyword>
<keyword evidence="5" id="KW-0862">Zinc</keyword>
<dbReference type="SUPFAM" id="SSF57716">
    <property type="entry name" value="Glucocorticoid receptor-like (DNA-binding domain)"/>
    <property type="match status" value="1"/>
</dbReference>
<keyword evidence="9" id="KW-0804">Transcription</keyword>
<evidence type="ECO:0000313" key="14">
    <source>
        <dbReference type="EMBL" id="EFN80162.1"/>
    </source>
</evidence>
<keyword evidence="6" id="KW-0805">Transcription regulation</keyword>
<organism evidence="15">
    <name type="scientific">Harpegnathos saltator</name>
    <name type="common">Jerdon's jumping ant</name>
    <dbReference type="NCBI Taxonomy" id="610380"/>
    <lineage>
        <taxon>Eukaryota</taxon>
        <taxon>Metazoa</taxon>
        <taxon>Ecdysozoa</taxon>
        <taxon>Arthropoda</taxon>
        <taxon>Hexapoda</taxon>
        <taxon>Insecta</taxon>
        <taxon>Pterygota</taxon>
        <taxon>Neoptera</taxon>
        <taxon>Endopterygota</taxon>
        <taxon>Hymenoptera</taxon>
        <taxon>Apocrita</taxon>
        <taxon>Aculeata</taxon>
        <taxon>Formicoidea</taxon>
        <taxon>Formicidae</taxon>
        <taxon>Ponerinae</taxon>
        <taxon>Ponerini</taxon>
        <taxon>Harpegnathos</taxon>
    </lineage>
</organism>
<dbReference type="EMBL" id="GL451055">
    <property type="protein sequence ID" value="EFN80162.1"/>
    <property type="molecule type" value="Genomic_DNA"/>
</dbReference>
<gene>
    <name evidence="14" type="ORF">EAI_00128</name>
</gene>
<dbReference type="Proteomes" id="UP000008237">
    <property type="component" value="Unassembled WGS sequence"/>
</dbReference>
<evidence type="ECO:0000256" key="6">
    <source>
        <dbReference type="ARBA" id="ARBA00023015"/>
    </source>
</evidence>